<keyword evidence="1" id="KW-0547">Nucleotide-binding</keyword>
<evidence type="ECO:0000313" key="5">
    <source>
        <dbReference type="EMBL" id="MDA0166920.1"/>
    </source>
</evidence>
<dbReference type="GO" id="GO:0005524">
    <property type="term" value="F:ATP binding"/>
    <property type="evidence" value="ECO:0007669"/>
    <property type="project" value="UniProtKB-KW"/>
</dbReference>
<feature type="domain" description="Orc1-like AAA ATPase" evidence="4">
    <location>
        <begin position="7"/>
        <end position="172"/>
    </location>
</feature>
<dbReference type="PROSITE" id="PS50005">
    <property type="entry name" value="TPR"/>
    <property type="match status" value="1"/>
</dbReference>
<keyword evidence="3" id="KW-0802">TPR repeat</keyword>
<keyword evidence="6" id="KW-1185">Reference proteome</keyword>
<reference evidence="5" key="1">
    <citation type="submission" date="2022-10" db="EMBL/GenBank/DDBJ databases">
        <title>The WGS of Solirubrobacter ginsenosidimutans DSM 21036.</title>
        <authorList>
            <person name="Jiang Z."/>
        </authorList>
    </citation>
    <scope>NUCLEOTIDE SEQUENCE</scope>
    <source>
        <strain evidence="5">DSM 21036</strain>
    </source>
</reference>
<gene>
    <name evidence="5" type="ORF">OM076_42060</name>
</gene>
<evidence type="ECO:0000256" key="3">
    <source>
        <dbReference type="PROSITE-ProRule" id="PRU00339"/>
    </source>
</evidence>
<accession>A0A9X3S4Q5</accession>
<dbReference type="GO" id="GO:0005737">
    <property type="term" value="C:cytoplasm"/>
    <property type="evidence" value="ECO:0007669"/>
    <property type="project" value="TreeGrafter"/>
</dbReference>
<dbReference type="InterPro" id="IPR011990">
    <property type="entry name" value="TPR-like_helical_dom_sf"/>
</dbReference>
<dbReference type="EMBL" id="JAPDOD010000080">
    <property type="protein sequence ID" value="MDA0166920.1"/>
    <property type="molecule type" value="Genomic_DNA"/>
</dbReference>
<evidence type="ECO:0000256" key="2">
    <source>
        <dbReference type="ARBA" id="ARBA00022840"/>
    </source>
</evidence>
<evidence type="ECO:0000313" key="6">
    <source>
        <dbReference type="Proteomes" id="UP001149140"/>
    </source>
</evidence>
<dbReference type="RefSeq" id="WP_270046172.1">
    <property type="nucleotide sequence ID" value="NZ_JAPDOD010000080.1"/>
</dbReference>
<sequence length="798" mass="83202">MPHIVEPLVGRGAEVEALETALVEARRGFVAVEVVGEPGMGKTRLLAELDARADAHGCLVLAGSASELERDLPFGVFVDALDEYLRGLDPRRLTGLDDVTRSELVHIFPGLDGEAGSDERFRLHRAARALLEELAGPKPLVLILDDLHWADSGSLELLGALLRRPPAAPLLLALAVRPRQVPERLVPALERAQRVELAELSAAEARELVGEDADTLYPTAGGNPFYLQQLARAPHRLAAGPAVPLSGVEVPRAVAAAFAGEIAQLSDCARQVLAGAAIAGDPFEPELAAIAAGVSEWDAIGALDELLQSDLVRHTDVPRRFRFRHPLVRSAVYATALGGWRLVAHERCARALEERGASALERAHHVERSARRGDAAAVAVLREAGAAAATRAPASAARLYEAAARLLGPAAPERAQVLAALGQAHMAAGEWQLAYDAVRECLAAGPPNVPMTAAAAALEHMLGRHQDAHARLQAALADLPADATREAVLLMLEIGRDGFYRMDYGAMREWAARALDAARALGDRPLIAAAAGELALAGVCGGTIAEAEAAAAEGAAMLEGMADEAVVGHLDLAVNGLAGSEVLLDHYERGGERAEWALGVAEATGQGQVLPLLFWTGTIRTMRGRLREAADILDTAIEIARVAGHEQGTVWNLFARSFTATAAGENALALTLAREAAATLRGMQRSFPSTGAGHALAAALLADDDAAGALHALLQAGGDETLAQIPAAWRAGALELQTRILLALDRGEDATAVAAHAQALAEELGLRSAGAFADRAAAAIALAGGQRGRLAQGALAGG</sequence>
<protein>
    <submittedName>
        <fullName evidence="5">AAA family ATPase</fullName>
    </submittedName>
</protein>
<dbReference type="GO" id="GO:0004016">
    <property type="term" value="F:adenylate cyclase activity"/>
    <property type="evidence" value="ECO:0007669"/>
    <property type="project" value="TreeGrafter"/>
</dbReference>
<comment type="caution">
    <text evidence="5">The sequence shown here is derived from an EMBL/GenBank/DDBJ whole genome shotgun (WGS) entry which is preliminary data.</text>
</comment>
<dbReference type="SUPFAM" id="SSF52540">
    <property type="entry name" value="P-loop containing nucleoside triphosphate hydrolases"/>
    <property type="match status" value="1"/>
</dbReference>
<dbReference type="SUPFAM" id="SSF48452">
    <property type="entry name" value="TPR-like"/>
    <property type="match status" value="1"/>
</dbReference>
<dbReference type="InterPro" id="IPR041664">
    <property type="entry name" value="AAA_16"/>
</dbReference>
<dbReference type="AlphaFoldDB" id="A0A9X3S4Q5"/>
<dbReference type="InterPro" id="IPR019734">
    <property type="entry name" value="TPR_rpt"/>
</dbReference>
<feature type="repeat" description="TPR" evidence="3">
    <location>
        <begin position="415"/>
        <end position="448"/>
    </location>
</feature>
<dbReference type="PANTHER" id="PTHR16305:SF35">
    <property type="entry name" value="TRANSCRIPTIONAL ACTIVATOR DOMAIN"/>
    <property type="match status" value="1"/>
</dbReference>
<evidence type="ECO:0000259" key="4">
    <source>
        <dbReference type="Pfam" id="PF13191"/>
    </source>
</evidence>
<dbReference type="Proteomes" id="UP001149140">
    <property type="component" value="Unassembled WGS sequence"/>
</dbReference>
<dbReference type="Gene3D" id="1.25.40.10">
    <property type="entry name" value="Tetratricopeptide repeat domain"/>
    <property type="match status" value="2"/>
</dbReference>
<dbReference type="Pfam" id="PF13191">
    <property type="entry name" value="AAA_16"/>
    <property type="match status" value="1"/>
</dbReference>
<feature type="non-terminal residue" evidence="5">
    <location>
        <position position="798"/>
    </location>
</feature>
<proteinExistence type="predicted"/>
<dbReference type="Gene3D" id="3.40.50.300">
    <property type="entry name" value="P-loop containing nucleotide triphosphate hydrolases"/>
    <property type="match status" value="1"/>
</dbReference>
<name>A0A9X3S4Q5_9ACTN</name>
<dbReference type="InterPro" id="IPR027417">
    <property type="entry name" value="P-loop_NTPase"/>
</dbReference>
<keyword evidence="2" id="KW-0067">ATP-binding</keyword>
<organism evidence="5 6">
    <name type="scientific">Solirubrobacter ginsenosidimutans</name>
    <dbReference type="NCBI Taxonomy" id="490573"/>
    <lineage>
        <taxon>Bacteria</taxon>
        <taxon>Bacillati</taxon>
        <taxon>Actinomycetota</taxon>
        <taxon>Thermoleophilia</taxon>
        <taxon>Solirubrobacterales</taxon>
        <taxon>Solirubrobacteraceae</taxon>
        <taxon>Solirubrobacter</taxon>
    </lineage>
</organism>
<dbReference type="PANTHER" id="PTHR16305">
    <property type="entry name" value="TESTICULAR SOLUBLE ADENYLYL CYCLASE"/>
    <property type="match status" value="1"/>
</dbReference>
<evidence type="ECO:0000256" key="1">
    <source>
        <dbReference type="ARBA" id="ARBA00022741"/>
    </source>
</evidence>